<evidence type="ECO:0000256" key="1">
    <source>
        <dbReference type="ARBA" id="ARBA00022679"/>
    </source>
</evidence>
<dbReference type="EMBL" id="HBKQ01060901">
    <property type="protein sequence ID" value="CAE2288021.1"/>
    <property type="molecule type" value="Transcribed_RNA"/>
</dbReference>
<keyword evidence="3" id="KW-0819">tRNA processing</keyword>
<dbReference type="Gene3D" id="3.40.50.150">
    <property type="entry name" value="Vaccinia Virus protein VP39"/>
    <property type="match status" value="1"/>
</dbReference>
<dbReference type="FunFam" id="3.40.50.150:FF:001220">
    <property type="match status" value="1"/>
</dbReference>
<dbReference type="PROSITE" id="PS51684">
    <property type="entry name" value="SAM_MT_TRM5_TYW2"/>
    <property type="match status" value="1"/>
</dbReference>
<dbReference type="InterPro" id="IPR029063">
    <property type="entry name" value="SAM-dependent_MTases_sf"/>
</dbReference>
<feature type="region of interest" description="Disordered" evidence="4">
    <location>
        <begin position="109"/>
        <end position="130"/>
    </location>
</feature>
<proteinExistence type="predicted"/>
<name>A0A7S4K9K6_9STRA</name>
<dbReference type="SUPFAM" id="SSF53335">
    <property type="entry name" value="S-adenosyl-L-methionine-dependent methyltransferases"/>
    <property type="match status" value="1"/>
</dbReference>
<dbReference type="InterPro" id="IPR056743">
    <property type="entry name" value="TRM5-TYW2-like_MTfase"/>
</dbReference>
<evidence type="ECO:0000313" key="6">
    <source>
        <dbReference type="EMBL" id="CAE2288021.1"/>
    </source>
</evidence>
<dbReference type="GO" id="GO:0008175">
    <property type="term" value="F:tRNA methyltransferase activity"/>
    <property type="evidence" value="ECO:0007669"/>
    <property type="project" value="TreeGrafter"/>
</dbReference>
<evidence type="ECO:0000256" key="2">
    <source>
        <dbReference type="ARBA" id="ARBA00022691"/>
    </source>
</evidence>
<evidence type="ECO:0000256" key="4">
    <source>
        <dbReference type="SAM" id="MobiDB-lite"/>
    </source>
</evidence>
<keyword evidence="1" id="KW-0808">Transferase</keyword>
<accession>A0A7S4K9K6</accession>
<dbReference type="AlphaFoldDB" id="A0A7S4K9K6"/>
<dbReference type="InterPro" id="IPR030382">
    <property type="entry name" value="MeTrfase_TRM5/TYW2"/>
</dbReference>
<dbReference type="GO" id="GO:0005737">
    <property type="term" value="C:cytoplasm"/>
    <property type="evidence" value="ECO:0007669"/>
    <property type="project" value="TreeGrafter"/>
</dbReference>
<feature type="domain" description="SAM-dependent methyltransferase TRM5/TYW2-type" evidence="5">
    <location>
        <begin position="214"/>
        <end position="492"/>
    </location>
</feature>
<organism evidence="6">
    <name type="scientific">Odontella aurita</name>
    <dbReference type="NCBI Taxonomy" id="265563"/>
    <lineage>
        <taxon>Eukaryota</taxon>
        <taxon>Sar</taxon>
        <taxon>Stramenopiles</taxon>
        <taxon>Ochrophyta</taxon>
        <taxon>Bacillariophyta</taxon>
        <taxon>Mediophyceae</taxon>
        <taxon>Biddulphiophycidae</taxon>
        <taxon>Eupodiscales</taxon>
        <taxon>Odontellaceae</taxon>
        <taxon>Odontella</taxon>
    </lineage>
</organism>
<dbReference type="PANTHER" id="PTHR23245:SF31">
    <property type="entry name" value="TRNA WYBUTOSINE-SYNTHESIZING PROTEIN 3 HOMOLOG"/>
    <property type="match status" value="1"/>
</dbReference>
<evidence type="ECO:0000256" key="3">
    <source>
        <dbReference type="ARBA" id="ARBA00022694"/>
    </source>
</evidence>
<dbReference type="PANTHER" id="PTHR23245">
    <property type="entry name" value="TRNA METHYLTRANSFERASE"/>
    <property type="match status" value="1"/>
</dbReference>
<gene>
    <name evidence="6" type="ORF">OAUR00152_LOCUS41498</name>
</gene>
<evidence type="ECO:0000259" key="5">
    <source>
        <dbReference type="PROSITE" id="PS51684"/>
    </source>
</evidence>
<dbReference type="Pfam" id="PF02475">
    <property type="entry name" value="TRM5-TYW2_MTfase"/>
    <property type="match status" value="1"/>
</dbReference>
<keyword evidence="2" id="KW-0949">S-adenosyl-L-methionine</keyword>
<feature type="compositionally biased region" description="Basic residues" evidence="4">
    <location>
        <begin position="117"/>
        <end position="126"/>
    </location>
</feature>
<dbReference type="GO" id="GO:0030488">
    <property type="term" value="P:tRNA methylation"/>
    <property type="evidence" value="ECO:0007669"/>
    <property type="project" value="TreeGrafter"/>
</dbReference>
<sequence length="549" mass="60493">MSAAFDGTDEATDVLFIRRRDTKTAKLALERANLLDKEYRISPAASFDGRIADDRLEGKPPLWPKDCVAVPVTLECINLTRTSPSEGSVQSDWKDLVVGHGRQVCPFSSASLGRQRQGGRRRHPRKGSATCSDGLNINSLSTVQLAIFEALVQCIPDEKENPMEVSKRKEIVRDVQALPLAVCPNKIERMGDDHTLVIPRKALTFDDEAFLGLFERAVTEDVDSHVSLSDALKLLWLKLASMHGSSRVVRRGDIDPESKVRESGHRILWPEISETSAEGVPIQTGPGSPGWITVTEHGIKQSFDLTRVMFSRGNVTEKKRFGELVKEGEVVLDMYAGIGYYTLPALVLGKAKYVYACEWNSHAAAALRHNLTANGVGNRATVIEGDSRVTTMRLDIIGKVDRVSLGLLPSSEGGWLAAVHSLNKETGGWLHVHGNVPTAERTKWALWLCSQIASLVRESGHEGWHVLCTHIEKVKSFAPRVDHLVADVFVGSQSLLNAVGCDIGNRCKTGIWQEDKRAWLCCPDREDTPTCALGAGVLDQRWMMANTEH</sequence>
<dbReference type="CDD" id="cd02440">
    <property type="entry name" value="AdoMet_MTases"/>
    <property type="match status" value="1"/>
</dbReference>
<dbReference type="GO" id="GO:0031591">
    <property type="term" value="P:wybutosine biosynthetic process"/>
    <property type="evidence" value="ECO:0007669"/>
    <property type="project" value="TreeGrafter"/>
</dbReference>
<protein>
    <recommendedName>
        <fullName evidence="5">SAM-dependent methyltransferase TRM5/TYW2-type domain-containing protein</fullName>
    </recommendedName>
</protein>
<reference evidence="6" key="1">
    <citation type="submission" date="2021-01" db="EMBL/GenBank/DDBJ databases">
        <authorList>
            <person name="Corre E."/>
            <person name="Pelletier E."/>
            <person name="Niang G."/>
            <person name="Scheremetjew M."/>
            <person name="Finn R."/>
            <person name="Kale V."/>
            <person name="Holt S."/>
            <person name="Cochrane G."/>
            <person name="Meng A."/>
            <person name="Brown T."/>
            <person name="Cohen L."/>
        </authorList>
    </citation>
    <scope>NUCLEOTIDE SEQUENCE</scope>
    <source>
        <strain evidence="6">Isolate 1302-5</strain>
    </source>
</reference>